<gene>
    <name evidence="3" type="ORF">NCTC13100_01783</name>
</gene>
<keyword evidence="1" id="KW-0812">Transmembrane</keyword>
<reference evidence="3 4" key="1">
    <citation type="submission" date="2018-06" db="EMBL/GenBank/DDBJ databases">
        <authorList>
            <consortium name="Pathogen Informatics"/>
            <person name="Doyle S."/>
        </authorList>
    </citation>
    <scope>NUCLEOTIDE SEQUENCE [LARGE SCALE GENOMIC DNA]</scope>
    <source>
        <strain evidence="3 4">NCTC13100</strain>
    </source>
</reference>
<evidence type="ECO:0000256" key="2">
    <source>
        <dbReference type="SAM" id="SignalP"/>
    </source>
</evidence>
<evidence type="ECO:0000313" key="4">
    <source>
        <dbReference type="Proteomes" id="UP000254263"/>
    </source>
</evidence>
<organism evidence="3 4">
    <name type="scientific">Porphyromonas macacae</name>
    <dbReference type="NCBI Taxonomy" id="28115"/>
    <lineage>
        <taxon>Bacteria</taxon>
        <taxon>Pseudomonadati</taxon>
        <taxon>Bacteroidota</taxon>
        <taxon>Bacteroidia</taxon>
        <taxon>Bacteroidales</taxon>
        <taxon>Porphyromonadaceae</taxon>
        <taxon>Porphyromonas</taxon>
    </lineage>
</organism>
<feature type="chain" id="PRO_5016706790" description="Oxygen tolerance" evidence="2">
    <location>
        <begin position="21"/>
        <end position="332"/>
    </location>
</feature>
<keyword evidence="1" id="KW-0472">Membrane</keyword>
<name>A0A379DJT7_9PORP</name>
<protein>
    <recommendedName>
        <fullName evidence="5">Oxygen tolerance</fullName>
    </recommendedName>
</protein>
<dbReference type="EMBL" id="UGTI01000001">
    <property type="protein sequence ID" value="SUB78601.1"/>
    <property type="molecule type" value="Genomic_DNA"/>
</dbReference>
<evidence type="ECO:0008006" key="5">
    <source>
        <dbReference type="Google" id="ProtNLM"/>
    </source>
</evidence>
<feature type="transmembrane region" description="Helical" evidence="1">
    <location>
        <begin position="155"/>
        <end position="179"/>
    </location>
</feature>
<dbReference type="AlphaFoldDB" id="A0A379DJT7"/>
<feature type="signal peptide" evidence="2">
    <location>
        <begin position="1"/>
        <end position="20"/>
    </location>
</feature>
<sequence length="332" mass="38215">MQLRKIFFFTVCAISSVSLFAQKVSVQTKLDRHEIKTGEQAVLDFTIRTDDLTNTQLLLPADSLGGTRFEVLSTIFTDTLDIDDHIKEIKGRCLITSFDSTLVTIPPMIVQTPTAQAESQPLALNVVQPEVDLSKPDEFFDIKTPWKLPYTLRDILIIVYSNPISWLLMFIMLLFIIWLETKFKFRKKDRNAVAVPQIRLSPKEEAEANLAALDKLKLPEQGQYKLFYSNLVEILKIYIYREKALHVQEMTSSEVVDTLKRNAEPEKLVTSIRSIFFIADMAKFAKYKPLPDEHYRSMQEAYAFLNLADTTWNRHEGGEENKNLTEKVEAEL</sequence>
<evidence type="ECO:0000313" key="3">
    <source>
        <dbReference type="EMBL" id="SUB78601.1"/>
    </source>
</evidence>
<dbReference type="Proteomes" id="UP000254263">
    <property type="component" value="Unassembled WGS sequence"/>
</dbReference>
<evidence type="ECO:0000256" key="1">
    <source>
        <dbReference type="SAM" id="Phobius"/>
    </source>
</evidence>
<keyword evidence="1" id="KW-1133">Transmembrane helix</keyword>
<accession>A0A379DJT7</accession>
<dbReference type="RefSeq" id="WP_018359997.1">
    <property type="nucleotide sequence ID" value="NZ_UGTI01000001.1"/>
</dbReference>
<proteinExistence type="predicted"/>
<keyword evidence="2" id="KW-0732">Signal</keyword>